<dbReference type="GO" id="GO:0000978">
    <property type="term" value="F:RNA polymerase II cis-regulatory region sequence-specific DNA binding"/>
    <property type="evidence" value="ECO:0007669"/>
    <property type="project" value="TreeGrafter"/>
</dbReference>
<feature type="compositionally biased region" description="Basic residues" evidence="7">
    <location>
        <begin position="64"/>
        <end position="76"/>
    </location>
</feature>
<evidence type="ECO:0000256" key="4">
    <source>
        <dbReference type="ARBA" id="ARBA00023125"/>
    </source>
</evidence>
<feature type="region of interest" description="Disordered" evidence="7">
    <location>
        <begin position="1"/>
        <end position="83"/>
    </location>
</feature>
<evidence type="ECO:0000259" key="9">
    <source>
        <dbReference type="PROSITE" id="PS51294"/>
    </source>
</evidence>
<dbReference type="PROSITE" id="PS51294">
    <property type="entry name" value="HTH_MYB"/>
    <property type="match status" value="3"/>
</dbReference>
<dbReference type="SMART" id="SM00717">
    <property type="entry name" value="SANT"/>
    <property type="match status" value="3"/>
</dbReference>
<evidence type="ECO:0000256" key="6">
    <source>
        <dbReference type="ARBA" id="ARBA00023242"/>
    </source>
</evidence>
<feature type="domain" description="Myb-like" evidence="8">
    <location>
        <begin position="175"/>
        <end position="225"/>
    </location>
</feature>
<evidence type="ECO:0000259" key="8">
    <source>
        <dbReference type="PROSITE" id="PS50090"/>
    </source>
</evidence>
<dbReference type="GO" id="GO:0000981">
    <property type="term" value="F:DNA-binding transcription factor activity, RNA polymerase II-specific"/>
    <property type="evidence" value="ECO:0007669"/>
    <property type="project" value="TreeGrafter"/>
</dbReference>
<dbReference type="EMBL" id="OIVN01004513">
    <property type="protein sequence ID" value="SPD17836.1"/>
    <property type="molecule type" value="Genomic_DNA"/>
</dbReference>
<feature type="compositionally biased region" description="Polar residues" evidence="7">
    <location>
        <begin position="578"/>
        <end position="592"/>
    </location>
</feature>
<gene>
    <name evidence="10" type="ORF">FSB_LOCUS45718</name>
</gene>
<keyword evidence="5" id="KW-0804">Transcription</keyword>
<dbReference type="PANTHER" id="PTHR45614">
    <property type="entry name" value="MYB PROTEIN-RELATED"/>
    <property type="match status" value="1"/>
</dbReference>
<dbReference type="PANTHER" id="PTHR45614:SF194">
    <property type="entry name" value="TRANSCRIPTION FACTOR MYB3R-3-RELATED"/>
    <property type="match status" value="1"/>
</dbReference>
<dbReference type="Gene3D" id="1.10.10.60">
    <property type="entry name" value="Homeodomain-like"/>
    <property type="match status" value="3"/>
</dbReference>
<sequence length="605" mass="65964">MSSTSIPATSPPAKKDEMAEVKLEECCLENKQSTPASSSSISEGSGSAILKSPGTCSPAPTSPAHRRATGPIRRAKGGWTAQEDETLRNAVAAFKGKSWKKIAEFFPDRSEVQCLHRWQKVLNPDLIKGPWTQEEDDKIIELVSKYGPTKWSLIAKSLPGRIGKQCRERWHNHLNPEIKKDAWTLEEELALMKAHRGHGNKWAEIAKVLPGRTDNAIKNHWNSSLKKKLDFYLATGKLPPVAKNSPQNGAKDTSRSTTTKNFLVSSNKGSDSTAQSSSGTTDICKTNDNSKDQLASSAPPCDMGASSNIIPNNSADSECEECRAGSSNIDLSCSNSGSVPKFENSGFNSEAKFENCATNSKPKIENSGMNNEPMFENCEINNEIDEDKIIGTPLPFETPTYGSLYYEPPQEEGCNQLDPDFLLHYMQHGFKSSPVSPISFFTPPCVKGGGLSLQSPESILKMAAKSFPNTPSILRKRKTEGQNHLHPNKIAKADKESVKDAVHASDEQKKIDSLEKSESQDGSLCESPTCHGNSIAGANGKAFNASPPYRLRSKRTAVFKSVEKQLEFTFDKEKCDGNTKSMELSTKGSSPVTEDCSHATKIGVT</sequence>
<evidence type="ECO:0000256" key="1">
    <source>
        <dbReference type="ARBA" id="ARBA00004123"/>
    </source>
</evidence>
<keyword evidence="6" id="KW-0539">Nucleus</keyword>
<dbReference type="FunFam" id="1.10.10.60:FF:000010">
    <property type="entry name" value="Transcriptional activator Myb isoform A"/>
    <property type="match status" value="1"/>
</dbReference>
<comment type="subcellular location">
    <subcellularLocation>
        <location evidence="1">Nucleus</location>
    </subcellularLocation>
</comment>
<keyword evidence="4" id="KW-0238">DNA-binding</keyword>
<evidence type="ECO:0000256" key="7">
    <source>
        <dbReference type="SAM" id="MobiDB-lite"/>
    </source>
</evidence>
<protein>
    <submittedName>
        <fullName evidence="10">Uncharacterized protein</fullName>
    </submittedName>
</protein>
<feature type="region of interest" description="Disordered" evidence="7">
    <location>
        <begin position="478"/>
        <end position="526"/>
    </location>
</feature>
<dbReference type="AlphaFoldDB" id="A0A2N9HV10"/>
<feature type="compositionally biased region" description="Basic and acidic residues" evidence="7">
    <location>
        <begin position="13"/>
        <end position="25"/>
    </location>
</feature>
<evidence type="ECO:0000256" key="5">
    <source>
        <dbReference type="ARBA" id="ARBA00023163"/>
    </source>
</evidence>
<feature type="compositionally biased region" description="Basic and acidic residues" evidence="7">
    <location>
        <begin position="491"/>
        <end position="519"/>
    </location>
</feature>
<feature type="compositionally biased region" description="Low complexity" evidence="7">
    <location>
        <begin position="36"/>
        <end position="49"/>
    </location>
</feature>
<dbReference type="InterPro" id="IPR017930">
    <property type="entry name" value="Myb_dom"/>
</dbReference>
<feature type="domain" description="Myb-like" evidence="8">
    <location>
        <begin position="123"/>
        <end position="174"/>
    </location>
</feature>
<evidence type="ECO:0000256" key="2">
    <source>
        <dbReference type="ARBA" id="ARBA00022737"/>
    </source>
</evidence>
<feature type="region of interest" description="Disordered" evidence="7">
    <location>
        <begin position="238"/>
        <end position="305"/>
    </location>
</feature>
<dbReference type="PROSITE" id="PS50090">
    <property type="entry name" value="MYB_LIKE"/>
    <property type="match status" value="3"/>
</dbReference>
<proteinExistence type="predicted"/>
<dbReference type="InterPro" id="IPR050560">
    <property type="entry name" value="MYB_TF"/>
</dbReference>
<organism evidence="10">
    <name type="scientific">Fagus sylvatica</name>
    <name type="common">Beechnut</name>
    <dbReference type="NCBI Taxonomy" id="28930"/>
    <lineage>
        <taxon>Eukaryota</taxon>
        <taxon>Viridiplantae</taxon>
        <taxon>Streptophyta</taxon>
        <taxon>Embryophyta</taxon>
        <taxon>Tracheophyta</taxon>
        <taxon>Spermatophyta</taxon>
        <taxon>Magnoliopsida</taxon>
        <taxon>eudicotyledons</taxon>
        <taxon>Gunneridae</taxon>
        <taxon>Pentapetalae</taxon>
        <taxon>rosids</taxon>
        <taxon>fabids</taxon>
        <taxon>Fagales</taxon>
        <taxon>Fagaceae</taxon>
        <taxon>Fagus</taxon>
    </lineage>
</organism>
<feature type="region of interest" description="Disordered" evidence="7">
    <location>
        <begin position="578"/>
        <end position="605"/>
    </location>
</feature>
<dbReference type="SUPFAM" id="SSF46689">
    <property type="entry name" value="Homeodomain-like"/>
    <property type="match status" value="2"/>
</dbReference>
<evidence type="ECO:0000256" key="3">
    <source>
        <dbReference type="ARBA" id="ARBA00023015"/>
    </source>
</evidence>
<feature type="domain" description="Myb-like" evidence="8">
    <location>
        <begin position="71"/>
        <end position="122"/>
    </location>
</feature>
<dbReference type="GO" id="GO:0005634">
    <property type="term" value="C:nucleus"/>
    <property type="evidence" value="ECO:0007669"/>
    <property type="project" value="UniProtKB-SubCell"/>
</dbReference>
<evidence type="ECO:0000313" key="10">
    <source>
        <dbReference type="EMBL" id="SPD17836.1"/>
    </source>
</evidence>
<keyword evidence="2" id="KW-0677">Repeat</keyword>
<dbReference type="CDD" id="cd00167">
    <property type="entry name" value="SANT"/>
    <property type="match status" value="3"/>
</dbReference>
<reference evidence="10" key="1">
    <citation type="submission" date="2018-02" db="EMBL/GenBank/DDBJ databases">
        <authorList>
            <person name="Cohen D.B."/>
            <person name="Kent A.D."/>
        </authorList>
    </citation>
    <scope>NUCLEOTIDE SEQUENCE</scope>
</reference>
<name>A0A2N9HV10_FAGSY</name>
<feature type="domain" description="HTH myb-type" evidence="9">
    <location>
        <begin position="179"/>
        <end position="229"/>
    </location>
</feature>
<feature type="compositionally biased region" description="Polar residues" evidence="7">
    <location>
        <begin position="244"/>
        <end position="296"/>
    </location>
</feature>
<feature type="domain" description="HTH myb-type" evidence="9">
    <location>
        <begin position="123"/>
        <end position="178"/>
    </location>
</feature>
<dbReference type="FunFam" id="1.10.10.60:FF:000016">
    <property type="entry name" value="Transcriptional activator Myb isoform A"/>
    <property type="match status" value="1"/>
</dbReference>
<keyword evidence="3" id="KW-0805">Transcription regulation</keyword>
<accession>A0A2N9HV10</accession>
<feature type="compositionally biased region" description="Low complexity" evidence="7">
    <location>
        <begin position="1"/>
        <end position="12"/>
    </location>
</feature>
<dbReference type="InterPro" id="IPR001005">
    <property type="entry name" value="SANT/Myb"/>
</dbReference>
<dbReference type="Pfam" id="PF00249">
    <property type="entry name" value="Myb_DNA-binding"/>
    <property type="match status" value="3"/>
</dbReference>
<feature type="domain" description="HTH myb-type" evidence="9">
    <location>
        <begin position="76"/>
        <end position="122"/>
    </location>
</feature>
<dbReference type="FunFam" id="1.10.10.60:FF:000324">
    <property type="entry name" value="Transcription factor MYB3R-2"/>
    <property type="match status" value="1"/>
</dbReference>
<dbReference type="InterPro" id="IPR009057">
    <property type="entry name" value="Homeodomain-like_sf"/>
</dbReference>